<evidence type="ECO:0000256" key="6">
    <source>
        <dbReference type="ARBA" id="ARBA00022815"/>
    </source>
</evidence>
<dbReference type="GO" id="GO:0045823">
    <property type="term" value="P:positive regulation of heart contraction"/>
    <property type="evidence" value="ECO:0007669"/>
    <property type="project" value="InterPro"/>
</dbReference>
<evidence type="ECO:0000256" key="5">
    <source>
        <dbReference type="ARBA" id="ARBA00022729"/>
    </source>
</evidence>
<keyword evidence="7" id="KW-0527">Neuropeptide</keyword>
<feature type="non-terminal residue" evidence="9">
    <location>
        <position position="1"/>
    </location>
</feature>
<feature type="signal peptide" evidence="8">
    <location>
        <begin position="1"/>
        <end position="22"/>
    </location>
</feature>
<keyword evidence="6" id="KW-0027">Amidation</keyword>
<dbReference type="Pfam" id="PF17308">
    <property type="entry name" value="Corazonin"/>
    <property type="match status" value="1"/>
</dbReference>
<keyword evidence="5 8" id="KW-0732">Signal</keyword>
<comment type="subcellular location">
    <subcellularLocation>
        <location evidence="1">Secreted</location>
    </subcellularLocation>
</comment>
<evidence type="ECO:0000256" key="7">
    <source>
        <dbReference type="ARBA" id="ARBA00023320"/>
    </source>
</evidence>
<comment type="caution">
    <text evidence="9">The sequence shown here is derived from an EMBL/GenBank/DDBJ whole genome shotgun (WGS) entry which is preliminary data.</text>
</comment>
<accession>A0A8S4QD37</accession>
<feature type="chain" id="PRO_5035730904" description="Pro-corazonin" evidence="8">
    <location>
        <begin position="23"/>
        <end position="102"/>
    </location>
</feature>
<name>A0A8S4QD37_9NEOP</name>
<keyword evidence="10" id="KW-1185">Reference proteome</keyword>
<proteinExistence type="inferred from homology"/>
<dbReference type="AlphaFoldDB" id="A0A8S4QD37"/>
<dbReference type="GO" id="GO:0005576">
    <property type="term" value="C:extracellular region"/>
    <property type="evidence" value="ECO:0007669"/>
    <property type="project" value="UniProtKB-SubCell"/>
</dbReference>
<dbReference type="GO" id="GO:0071858">
    <property type="term" value="F:corazonin receptor binding"/>
    <property type="evidence" value="ECO:0007669"/>
    <property type="project" value="InterPro"/>
</dbReference>
<dbReference type="Proteomes" id="UP000838756">
    <property type="component" value="Unassembled WGS sequence"/>
</dbReference>
<reference evidence="9" key="1">
    <citation type="submission" date="2022-03" db="EMBL/GenBank/DDBJ databases">
        <authorList>
            <person name="Lindestad O."/>
        </authorList>
    </citation>
    <scope>NUCLEOTIDE SEQUENCE</scope>
</reference>
<evidence type="ECO:0000313" key="10">
    <source>
        <dbReference type="Proteomes" id="UP000838756"/>
    </source>
</evidence>
<evidence type="ECO:0000256" key="2">
    <source>
        <dbReference type="ARBA" id="ARBA00009635"/>
    </source>
</evidence>
<comment type="similarity">
    <text evidence="2">Belongs to the corazonin family.</text>
</comment>
<keyword evidence="4" id="KW-0964">Secreted</keyword>
<gene>
    <name evidence="9" type="primary">jg201</name>
    <name evidence="9" type="ORF">PAEG_LOCUS216</name>
</gene>
<evidence type="ECO:0000256" key="1">
    <source>
        <dbReference type="ARBA" id="ARBA00004613"/>
    </source>
</evidence>
<evidence type="ECO:0000313" key="9">
    <source>
        <dbReference type="EMBL" id="CAH2207596.1"/>
    </source>
</evidence>
<evidence type="ECO:0000256" key="4">
    <source>
        <dbReference type="ARBA" id="ARBA00022525"/>
    </source>
</evidence>
<dbReference type="InterPro" id="IPR020190">
    <property type="entry name" value="Procorazonin"/>
</dbReference>
<dbReference type="GO" id="GO:0007218">
    <property type="term" value="P:neuropeptide signaling pathway"/>
    <property type="evidence" value="ECO:0007669"/>
    <property type="project" value="UniProtKB-KW"/>
</dbReference>
<evidence type="ECO:0000256" key="3">
    <source>
        <dbReference type="ARBA" id="ARBA00014144"/>
    </source>
</evidence>
<evidence type="ECO:0000256" key="8">
    <source>
        <dbReference type="SAM" id="SignalP"/>
    </source>
</evidence>
<dbReference type="OrthoDB" id="6436322at2759"/>
<organism evidence="9 10">
    <name type="scientific">Pararge aegeria aegeria</name>
    <dbReference type="NCBI Taxonomy" id="348720"/>
    <lineage>
        <taxon>Eukaryota</taxon>
        <taxon>Metazoa</taxon>
        <taxon>Ecdysozoa</taxon>
        <taxon>Arthropoda</taxon>
        <taxon>Hexapoda</taxon>
        <taxon>Insecta</taxon>
        <taxon>Pterygota</taxon>
        <taxon>Neoptera</taxon>
        <taxon>Endopterygota</taxon>
        <taxon>Lepidoptera</taxon>
        <taxon>Glossata</taxon>
        <taxon>Ditrysia</taxon>
        <taxon>Papilionoidea</taxon>
        <taxon>Nymphalidae</taxon>
        <taxon>Satyrinae</taxon>
        <taxon>Satyrini</taxon>
        <taxon>Parargina</taxon>
        <taxon>Pararge</taxon>
    </lineage>
</organism>
<sequence length="102" mass="11804">ATEMLTNVTVLLLIVAMTSVACQTFQYSRGWTNGKRDGHKRDEVSLEKILTPCQVHKLKYLLEGKPLTEKLLAPCDYLEEEIELPKRYKTERTQDPLYDAFQ</sequence>
<protein>
    <recommendedName>
        <fullName evidence="3">Pro-corazonin</fullName>
    </recommendedName>
</protein>
<dbReference type="EMBL" id="CAKXAJ010000705">
    <property type="protein sequence ID" value="CAH2207596.1"/>
    <property type="molecule type" value="Genomic_DNA"/>
</dbReference>